<name>A0A6F9XSY2_9LACO</name>
<sequence>MVKLFLGILTLFFLVALVIILVNRSHTEYDEMQVALQAKGYRYAFWSVLLFNFISLGGQLVGMISARWALISPVISIWLGLVVYTCYAISKGAYLPFKTKVSLGEIGLVWFGPGLISFGLACFDWLSAKQVAVVLDVYLLLAGLFMLLVAFALTVSLKKKQVSDQ</sequence>
<gene>
    <name evidence="2" type="ORF">SY111_10070</name>
</gene>
<keyword evidence="1" id="KW-1133">Transmembrane helix</keyword>
<proteinExistence type="predicted"/>
<feature type="transmembrane region" description="Helical" evidence="1">
    <location>
        <begin position="101"/>
        <end position="126"/>
    </location>
</feature>
<comment type="caution">
    <text evidence="2">The sequence shown here is derived from an EMBL/GenBank/DDBJ whole genome shotgun (WGS) entry which is preliminary data.</text>
</comment>
<dbReference type="AlphaFoldDB" id="A0A6F9XSY2"/>
<protein>
    <submittedName>
        <fullName evidence="2">Uncharacterized protein</fullName>
    </submittedName>
</protein>
<organism evidence="2">
    <name type="scientific">Ligilactobacillus agilis</name>
    <dbReference type="NCBI Taxonomy" id="1601"/>
    <lineage>
        <taxon>Bacteria</taxon>
        <taxon>Bacillati</taxon>
        <taxon>Bacillota</taxon>
        <taxon>Bacilli</taxon>
        <taxon>Lactobacillales</taxon>
        <taxon>Lactobacillaceae</taxon>
        <taxon>Ligilactobacillus</taxon>
    </lineage>
</organism>
<keyword evidence="1" id="KW-0472">Membrane</keyword>
<feature type="transmembrane region" description="Helical" evidence="1">
    <location>
        <begin position="43"/>
        <end position="62"/>
    </location>
</feature>
<feature type="transmembrane region" description="Helical" evidence="1">
    <location>
        <begin position="68"/>
        <end position="89"/>
    </location>
</feature>
<keyword evidence="1" id="KW-0812">Transmembrane</keyword>
<feature type="transmembrane region" description="Helical" evidence="1">
    <location>
        <begin position="138"/>
        <end position="157"/>
    </location>
</feature>
<dbReference type="EMBL" id="BLAN01000066">
    <property type="protein sequence ID" value="GET08383.1"/>
    <property type="molecule type" value="Genomic_DNA"/>
</dbReference>
<dbReference type="Proteomes" id="UP000494178">
    <property type="component" value="Unassembled WGS sequence"/>
</dbReference>
<evidence type="ECO:0000313" key="2">
    <source>
        <dbReference type="EMBL" id="GET08383.1"/>
    </source>
</evidence>
<reference evidence="2" key="1">
    <citation type="submission" date="2019-10" db="EMBL/GenBank/DDBJ databases">
        <title>Lactobacillus agilis SY111 Whole Genome Sequencing Project.</title>
        <authorList>
            <person name="Suzuki S."/>
            <person name="Endo A."/>
            <person name="Maeno S."/>
            <person name="Shiwa Y."/>
            <person name="Matsutani M."/>
            <person name="Kajikawa A."/>
        </authorList>
    </citation>
    <scope>NUCLEOTIDE SEQUENCE</scope>
    <source>
        <strain evidence="2">SY111</strain>
    </source>
</reference>
<dbReference type="RefSeq" id="WP_172585956.1">
    <property type="nucleotide sequence ID" value="NZ_BLAN01000066.1"/>
</dbReference>
<evidence type="ECO:0000256" key="1">
    <source>
        <dbReference type="SAM" id="Phobius"/>
    </source>
</evidence>
<feature type="transmembrane region" description="Helical" evidence="1">
    <location>
        <begin position="6"/>
        <end position="22"/>
    </location>
</feature>
<accession>A0A6F9XSY2</accession>